<feature type="region of interest" description="Disordered" evidence="1">
    <location>
        <begin position="94"/>
        <end position="116"/>
    </location>
</feature>
<feature type="compositionally biased region" description="Basic and acidic residues" evidence="1">
    <location>
        <begin position="104"/>
        <end position="116"/>
    </location>
</feature>
<evidence type="ECO:0000256" key="1">
    <source>
        <dbReference type="SAM" id="MobiDB-lite"/>
    </source>
</evidence>
<reference evidence="2 3" key="1">
    <citation type="submission" date="2015-03" db="EMBL/GenBank/DDBJ databases">
        <title>Draft genome of the nematode, Opisthorchis viverrini.</title>
        <authorList>
            <person name="Mitreva M."/>
        </authorList>
    </citation>
    <scope>NUCLEOTIDE SEQUENCE [LARGE SCALE GENOMIC DNA]</scope>
    <source>
        <strain evidence="2">Khon Kaen</strain>
    </source>
</reference>
<sequence>SVLSVIIDCVAFHTTHEGLYGLLKAVRRKREASRVRHLRTENQRIFLSKIPFKTIQFFSITVSNVRVGLWPSTQLADRSLLCHFGDHASHSAIGRARNHRHQDVRRSSVRPEKRASVDGGSERLNVDYFSWATNSCIAATFGLSYLLVTFQSESGLYVSRSFYICGLHIRVKSGPLCGKLLSTSDTPDTEESYEEDGDSYKSGKSAHQIGMLLGHLGAQAHLNVVLLRRTLTEPAPFGQYDVSPSDWLVNSVCVKFFGFRAGLMEGLFSGLISDIIRPAKVELETTYFCSVCYISSTRGFGHFLTLLKGFCCIEEWNSYGLYMISIIQVRQLLEILKQSLWINSYVSSLPSSPLGLASVRRTSITITHSPVQRTPSIPWTEIGHSTTEPSISTDAHPFPAHMCVAFLSASDYNQPFASEVPSTKRTDGVGFHFELIRFMFR</sequence>
<gene>
    <name evidence="2" type="ORF">X801_06573</name>
</gene>
<feature type="non-terminal residue" evidence="2">
    <location>
        <position position="1"/>
    </location>
</feature>
<accession>A0A1S8WSU3</accession>
<feature type="non-terminal residue" evidence="2">
    <location>
        <position position="441"/>
    </location>
</feature>
<protein>
    <submittedName>
        <fullName evidence="2">Uncharacterized protein</fullName>
    </submittedName>
</protein>
<evidence type="ECO:0000313" key="2">
    <source>
        <dbReference type="EMBL" id="OON17589.1"/>
    </source>
</evidence>
<dbReference type="EMBL" id="KV895157">
    <property type="protein sequence ID" value="OON17589.1"/>
    <property type="molecule type" value="Genomic_DNA"/>
</dbReference>
<keyword evidence="3" id="KW-1185">Reference proteome</keyword>
<evidence type="ECO:0000313" key="3">
    <source>
        <dbReference type="Proteomes" id="UP000243686"/>
    </source>
</evidence>
<proteinExistence type="predicted"/>
<dbReference type="AlphaFoldDB" id="A0A1S8WSU3"/>
<name>A0A1S8WSU3_OPIVI</name>
<organism evidence="2 3">
    <name type="scientific">Opisthorchis viverrini</name>
    <name type="common">Southeast Asian liver fluke</name>
    <dbReference type="NCBI Taxonomy" id="6198"/>
    <lineage>
        <taxon>Eukaryota</taxon>
        <taxon>Metazoa</taxon>
        <taxon>Spiralia</taxon>
        <taxon>Lophotrochozoa</taxon>
        <taxon>Platyhelminthes</taxon>
        <taxon>Trematoda</taxon>
        <taxon>Digenea</taxon>
        <taxon>Opisthorchiida</taxon>
        <taxon>Opisthorchiata</taxon>
        <taxon>Opisthorchiidae</taxon>
        <taxon>Opisthorchis</taxon>
    </lineage>
</organism>
<dbReference type="Proteomes" id="UP000243686">
    <property type="component" value="Unassembled WGS sequence"/>
</dbReference>